<feature type="transmembrane region" description="Helical" evidence="18">
    <location>
        <begin position="278"/>
        <end position="301"/>
    </location>
</feature>
<evidence type="ECO:0000256" key="5">
    <source>
        <dbReference type="ARBA" id="ARBA00022989"/>
    </source>
</evidence>
<keyword evidence="3" id="KW-1003">Cell membrane</keyword>
<dbReference type="EMBL" id="JADDUC020000002">
    <property type="protein sequence ID" value="KAI1241614.1"/>
    <property type="molecule type" value="Genomic_DNA"/>
</dbReference>
<name>A0A835NM65_9PASS</name>
<dbReference type="GO" id="GO:0033162">
    <property type="term" value="C:melanosome membrane"/>
    <property type="evidence" value="ECO:0007669"/>
    <property type="project" value="UniProtKB-SubCell"/>
</dbReference>
<evidence type="ECO:0000256" key="9">
    <source>
        <dbReference type="ARBA" id="ARBA00023180"/>
    </source>
</evidence>
<evidence type="ECO:0000256" key="15">
    <source>
        <dbReference type="ARBA" id="ARBA00063198"/>
    </source>
</evidence>
<comment type="similarity">
    <text evidence="14">Belongs to the G-protein coupled receptor OA family.</text>
</comment>
<organism evidence="19">
    <name type="scientific">Lamprotornis superbus</name>
    <dbReference type="NCBI Taxonomy" id="245042"/>
    <lineage>
        <taxon>Eukaryota</taxon>
        <taxon>Metazoa</taxon>
        <taxon>Chordata</taxon>
        <taxon>Craniata</taxon>
        <taxon>Vertebrata</taxon>
        <taxon>Euteleostomi</taxon>
        <taxon>Archelosauria</taxon>
        <taxon>Archosauria</taxon>
        <taxon>Dinosauria</taxon>
        <taxon>Saurischia</taxon>
        <taxon>Theropoda</taxon>
        <taxon>Coelurosauria</taxon>
        <taxon>Aves</taxon>
        <taxon>Neognathae</taxon>
        <taxon>Neoaves</taxon>
        <taxon>Telluraves</taxon>
        <taxon>Australaves</taxon>
        <taxon>Passeriformes</taxon>
        <taxon>Sturnidae</taxon>
        <taxon>Lamprotornis</taxon>
    </lineage>
</organism>
<protein>
    <recommendedName>
        <fullName evidence="16">G-protein coupled receptor 143</fullName>
    </recommendedName>
</protein>
<evidence type="ECO:0000256" key="16">
    <source>
        <dbReference type="ARBA" id="ARBA00070822"/>
    </source>
</evidence>
<evidence type="ECO:0000313" key="21">
    <source>
        <dbReference type="Proteomes" id="UP000618051"/>
    </source>
</evidence>
<dbReference type="FunFam" id="1.20.1070.10:FF:000144">
    <property type="entry name" value="G protein-coupled receptor 143"/>
    <property type="match status" value="1"/>
</dbReference>
<evidence type="ECO:0000256" key="6">
    <source>
        <dbReference type="ARBA" id="ARBA00023040"/>
    </source>
</evidence>
<evidence type="ECO:0000256" key="13">
    <source>
        <dbReference type="ARBA" id="ARBA00060435"/>
    </source>
</evidence>
<dbReference type="Pfam" id="PF02101">
    <property type="entry name" value="Ocular_alb"/>
    <property type="match status" value="1"/>
</dbReference>
<reference evidence="20 21" key="2">
    <citation type="journal article" date="2021" name="J. Hered.">
        <title>Feather Gene Expression Elucidates the Developmental Basis of Plumage Iridescence in African Starlings.</title>
        <authorList>
            <person name="Rubenstein D.R."/>
            <person name="Corvelo A."/>
            <person name="MacManes M.D."/>
            <person name="Maia R."/>
            <person name="Narzisi G."/>
            <person name="Rousaki A."/>
            <person name="Vandenabeele P."/>
            <person name="Shawkey M.D."/>
            <person name="Solomon J."/>
        </authorList>
    </citation>
    <scope>NUCLEOTIDE SEQUENCE [LARGE SCALE GENOMIC DNA]</scope>
    <source>
        <strain evidence="20">SS15</strain>
    </source>
</reference>
<dbReference type="OrthoDB" id="10069455at2759"/>
<evidence type="ECO:0000313" key="20">
    <source>
        <dbReference type="EMBL" id="KAI1241614.1"/>
    </source>
</evidence>
<dbReference type="Gene3D" id="1.20.1070.10">
    <property type="entry name" value="Rhodopsin 7-helix transmembrane proteins"/>
    <property type="match status" value="1"/>
</dbReference>
<evidence type="ECO:0000256" key="4">
    <source>
        <dbReference type="ARBA" id="ARBA00022692"/>
    </source>
</evidence>
<feature type="transmembrane region" description="Helical" evidence="18">
    <location>
        <begin position="62"/>
        <end position="80"/>
    </location>
</feature>
<evidence type="ECO:0000256" key="3">
    <source>
        <dbReference type="ARBA" id="ARBA00022475"/>
    </source>
</evidence>
<feature type="region of interest" description="Disordered" evidence="17">
    <location>
        <begin position="482"/>
        <end position="501"/>
    </location>
</feature>
<keyword evidence="8 19" id="KW-0675">Receptor</keyword>
<dbReference type="PANTHER" id="PTHR15177">
    <property type="entry name" value="G-PROTEIN COUPLED RECEPTOR 143"/>
    <property type="match status" value="1"/>
</dbReference>
<dbReference type="GO" id="GO:0072544">
    <property type="term" value="F:L-DOPA binding"/>
    <property type="evidence" value="ECO:0007669"/>
    <property type="project" value="InterPro"/>
</dbReference>
<evidence type="ECO:0000256" key="10">
    <source>
        <dbReference type="ARBA" id="ARBA00023224"/>
    </source>
</evidence>
<dbReference type="PANTHER" id="PTHR15177:SF2">
    <property type="entry name" value="G-PROTEIN COUPLED RECEPTOR 143"/>
    <property type="match status" value="1"/>
</dbReference>
<evidence type="ECO:0000256" key="8">
    <source>
        <dbReference type="ARBA" id="ARBA00023170"/>
    </source>
</evidence>
<evidence type="ECO:0000256" key="14">
    <source>
        <dbReference type="ARBA" id="ARBA00061093"/>
    </source>
</evidence>
<feature type="transmembrane region" description="Helical" evidence="18">
    <location>
        <begin position="101"/>
        <end position="119"/>
    </location>
</feature>
<sequence length="528" mass="59675">MQVLKEFALKRQASQCFILKTITDWDETLCSGSKRTVSRLETYCCPNRDAATQLVMDFQPEVFCGVCIGSASISLILTILQLLPKKGQSPRKMPKASSSSTILLLISICDILGGLGMIFRSSVWLGFPDFIANISVVNRTDVWPSTFCVGSAMWIQLLYSAGFWWLFCYAVDSYLVVRRSAGLSTIVLYHMMTWGLAVMLCVEGIALLYYPSLSSCENGLEHAIPHYITTYVPLLLVLVANPILFRRTVSAVASLLKGRQGIYTENERRLGTEIQMRFFKIMLVFVICWSSNIINETLLFYLEMQPDINEMPLKNIRSAALITWIIMGVLNPMQGFLFTLAFYGWTGWRVDLKWRKTEIPWESMSSSTVGENAYPSPVNYQSNIHDSKKISTGDSQQTDEAISMLSEGNTSSDERLTRSSPIYQGWWRLSDFSHTPHSLRGGRTLGGYLLMKLRKSNRRSMSAMKMAASKRPDCLEDFTKEKPDSTEVAHQRGKQSAKGAKELLVRSPRELWADTYSTTLQFPGEVHR</sequence>
<comment type="function">
    <text evidence="12">Receptor for tyrosine, L-DOPA and dopamine. After binding to L-DOPA, stimulates Ca(2+) influx into the cytoplasm, increases secretion of the neurotrophic factor SERPINF1 and relocalizes beta arrestin at the plasma membrane; this ligand-dependent signaling occurs through a G(q)-mediated pathway in melanocytic cells. Its activity is mediated by G proteins which activate the phosphoinositide signaling pathway. Also plays a role as an intracellular G protein-coupled receptor involved in melanosome biogenesis, organization and transport.</text>
</comment>
<comment type="subcellular location">
    <subcellularLocation>
        <location evidence="2">Apical cell membrane</location>
        <topology evidence="2">Multi-pass membrane protein</topology>
    </subcellularLocation>
    <subcellularLocation>
        <location evidence="1">Lysosome membrane</location>
        <topology evidence="1">Multi-pass membrane protein</topology>
    </subcellularLocation>
    <subcellularLocation>
        <location evidence="13">Melanosome membrane</location>
        <topology evidence="13">Multi-pass membrane protein</topology>
    </subcellularLocation>
</comment>
<keyword evidence="5 18" id="KW-1133">Transmembrane helix</keyword>
<evidence type="ECO:0000256" key="18">
    <source>
        <dbReference type="SAM" id="Phobius"/>
    </source>
</evidence>
<proteinExistence type="inferred from homology"/>
<evidence type="ECO:0000256" key="1">
    <source>
        <dbReference type="ARBA" id="ARBA00004155"/>
    </source>
</evidence>
<evidence type="ECO:0000256" key="2">
    <source>
        <dbReference type="ARBA" id="ARBA00004424"/>
    </source>
</evidence>
<comment type="subunit">
    <text evidence="15">Interacts with heterotrimeric G(i) proteins. Interacts with ARRB1 and ARRB2. Interacts with MLANA.</text>
</comment>
<dbReference type="GO" id="GO:0005765">
    <property type="term" value="C:lysosomal membrane"/>
    <property type="evidence" value="ECO:0007669"/>
    <property type="project" value="UniProtKB-SubCell"/>
</dbReference>
<feature type="transmembrane region" description="Helical" evidence="18">
    <location>
        <begin position="321"/>
        <end position="345"/>
    </location>
</feature>
<evidence type="ECO:0000256" key="17">
    <source>
        <dbReference type="SAM" id="MobiDB-lite"/>
    </source>
</evidence>
<keyword evidence="7 18" id="KW-0472">Membrane</keyword>
<dbReference type="SUPFAM" id="SSF81321">
    <property type="entry name" value="Family A G protein-coupled receptor-like"/>
    <property type="match status" value="1"/>
</dbReference>
<evidence type="ECO:0000256" key="11">
    <source>
        <dbReference type="ARBA" id="ARBA00023228"/>
    </source>
</evidence>
<dbReference type="GO" id="GO:0032438">
    <property type="term" value="P:melanosome organization"/>
    <property type="evidence" value="ECO:0007669"/>
    <property type="project" value="TreeGrafter"/>
</dbReference>
<dbReference type="GO" id="GO:0072545">
    <property type="term" value="F:L-tyrosine binding"/>
    <property type="evidence" value="ECO:0007669"/>
    <property type="project" value="InterPro"/>
</dbReference>
<dbReference type="EMBL" id="JADDUC010000138">
    <property type="protein sequence ID" value="KAG0117476.1"/>
    <property type="molecule type" value="Genomic_DNA"/>
</dbReference>
<keyword evidence="6" id="KW-0297">G-protein coupled receptor</keyword>
<reference evidence="20" key="3">
    <citation type="submission" date="2022-01" db="EMBL/GenBank/DDBJ databases">
        <authorList>
            <person name="Rubenstein D.R."/>
        </authorList>
    </citation>
    <scope>NUCLEOTIDE SEQUENCE</scope>
    <source>
        <strain evidence="20">SS15</strain>
        <tissue evidence="20">Liver</tissue>
    </source>
</reference>
<feature type="transmembrane region" description="Helical" evidence="18">
    <location>
        <begin position="187"/>
        <end position="212"/>
    </location>
</feature>
<evidence type="ECO:0000256" key="7">
    <source>
        <dbReference type="ARBA" id="ARBA00023136"/>
    </source>
</evidence>
<keyword evidence="21" id="KW-1185">Reference proteome</keyword>
<evidence type="ECO:0000313" key="19">
    <source>
        <dbReference type="EMBL" id="KAG0117476.1"/>
    </source>
</evidence>
<feature type="transmembrane region" description="Helical" evidence="18">
    <location>
        <begin position="153"/>
        <end position="175"/>
    </location>
</feature>
<comment type="caution">
    <text evidence="19">The sequence shown here is derived from an EMBL/GenBank/DDBJ whole genome shotgun (WGS) entry which is preliminary data.</text>
</comment>
<evidence type="ECO:0000256" key="12">
    <source>
        <dbReference type="ARBA" id="ARBA00054755"/>
    </source>
</evidence>
<keyword evidence="11" id="KW-0458">Lysosome</keyword>
<keyword evidence="9" id="KW-0325">Glycoprotein</keyword>
<dbReference type="PRINTS" id="PR00965">
    <property type="entry name" value="OCULARALBNSM"/>
</dbReference>
<dbReference type="Proteomes" id="UP000618051">
    <property type="component" value="Unassembled WGS sequence"/>
</dbReference>
<feature type="non-terminal residue" evidence="19">
    <location>
        <position position="1"/>
    </location>
</feature>
<feature type="transmembrane region" description="Helical" evidence="18">
    <location>
        <begin position="224"/>
        <end position="245"/>
    </location>
</feature>
<accession>A0A835NM65</accession>
<dbReference type="AlphaFoldDB" id="A0A835NM65"/>
<reference evidence="19" key="1">
    <citation type="submission" date="2020-10" db="EMBL/GenBank/DDBJ databases">
        <title>Feather gene expression reveals the developmental basis of iridescence in African starlings.</title>
        <authorList>
            <person name="Rubenstein D.R."/>
        </authorList>
    </citation>
    <scope>NUCLEOTIDE SEQUENCE</scope>
    <source>
        <strain evidence="19">SS15</strain>
        <tissue evidence="19">Liver</tissue>
    </source>
</reference>
<keyword evidence="10" id="KW-0807">Transducer</keyword>
<dbReference type="GO" id="GO:0050848">
    <property type="term" value="P:regulation of calcium-mediated signaling"/>
    <property type="evidence" value="ECO:0007669"/>
    <property type="project" value="TreeGrafter"/>
</dbReference>
<dbReference type="InterPro" id="IPR001414">
    <property type="entry name" value="GPR143"/>
</dbReference>
<gene>
    <name evidence="20" type="ORF">IHE44_0005096</name>
    <name evidence="19" type="ORF">IHE44_002569</name>
</gene>
<dbReference type="GO" id="GO:0035240">
    <property type="term" value="F:dopamine binding"/>
    <property type="evidence" value="ECO:0007669"/>
    <property type="project" value="InterPro"/>
</dbReference>
<dbReference type="GO" id="GO:0035643">
    <property type="term" value="F:L-DOPA receptor activity"/>
    <property type="evidence" value="ECO:0007669"/>
    <property type="project" value="TreeGrafter"/>
</dbReference>
<keyword evidence="4 18" id="KW-0812">Transmembrane</keyword>
<dbReference type="GO" id="GO:0016324">
    <property type="term" value="C:apical plasma membrane"/>
    <property type="evidence" value="ECO:0007669"/>
    <property type="project" value="UniProtKB-SubCell"/>
</dbReference>